<name>A0A448MSJ9_9PAST</name>
<evidence type="ECO:0000259" key="1">
    <source>
        <dbReference type="Pfam" id="PF08765"/>
    </source>
</evidence>
<dbReference type="InterPro" id="IPR009057">
    <property type="entry name" value="Homeodomain-like_sf"/>
</dbReference>
<evidence type="ECO:0000313" key="2">
    <source>
        <dbReference type="EMBL" id="VEH68086.1"/>
    </source>
</evidence>
<dbReference type="SUPFAM" id="SSF46689">
    <property type="entry name" value="Homeodomain-like"/>
    <property type="match status" value="1"/>
</dbReference>
<dbReference type="PANTHER" id="PTHR37812">
    <property type="entry name" value="MU-LIKE PROPHAGE FLUMU PROTEIN C"/>
    <property type="match status" value="1"/>
</dbReference>
<reference evidence="2 3" key="1">
    <citation type="submission" date="2018-12" db="EMBL/GenBank/DDBJ databases">
        <authorList>
            <consortium name="Pathogen Informatics"/>
        </authorList>
    </citation>
    <scope>NUCLEOTIDE SEQUENCE [LARGE SCALE GENOMIC DNA]</scope>
    <source>
        <strain evidence="2 3">NCTC8284</strain>
    </source>
</reference>
<dbReference type="AlphaFoldDB" id="A0A448MSJ9"/>
<sequence length="108" mass="12328">MLDYGEFVESFHLSIQKAEALGLKGEELSAKALEFFQLDCGGVNLYIPKGHISRVGNRKNAIKREFNGTNHAELAKKYGVSIQWVYEILKGNLNNNRKRERTKKEMKA</sequence>
<proteinExistence type="predicted"/>
<dbReference type="Proteomes" id="UP000278733">
    <property type="component" value="Chromosome"/>
</dbReference>
<dbReference type="Pfam" id="PF08765">
    <property type="entry name" value="Mor"/>
    <property type="match status" value="1"/>
</dbReference>
<evidence type="ECO:0000313" key="3">
    <source>
        <dbReference type="Proteomes" id="UP000278733"/>
    </source>
</evidence>
<dbReference type="KEGG" id="rpne:NCTC8284_03308"/>
<dbReference type="InterPro" id="IPR014875">
    <property type="entry name" value="Mor_transcription_activator"/>
</dbReference>
<dbReference type="Gene3D" id="1.10.10.60">
    <property type="entry name" value="Homeodomain-like"/>
    <property type="match status" value="1"/>
</dbReference>
<dbReference type="EMBL" id="LR134405">
    <property type="protein sequence ID" value="VEH68086.1"/>
    <property type="molecule type" value="Genomic_DNA"/>
</dbReference>
<feature type="domain" description="Mor transcription activator" evidence="1">
    <location>
        <begin position="24"/>
        <end position="100"/>
    </location>
</feature>
<organism evidence="2 3">
    <name type="scientific">Rodentibacter pneumotropicus</name>
    <dbReference type="NCBI Taxonomy" id="758"/>
    <lineage>
        <taxon>Bacteria</taxon>
        <taxon>Pseudomonadati</taxon>
        <taxon>Pseudomonadota</taxon>
        <taxon>Gammaproteobacteria</taxon>
        <taxon>Pasteurellales</taxon>
        <taxon>Pasteurellaceae</taxon>
        <taxon>Rodentibacter</taxon>
    </lineage>
</organism>
<dbReference type="InterPro" id="IPR052411">
    <property type="entry name" value="c-mor_Regulatory_Protein"/>
</dbReference>
<accession>A0A448MSJ9</accession>
<gene>
    <name evidence="2" type="ORF">NCTC8284_03308</name>
</gene>
<dbReference type="PANTHER" id="PTHR37812:SF1">
    <property type="entry name" value="MU-LIKE PROPHAGE FLUMU PROTEIN C"/>
    <property type="match status" value="1"/>
</dbReference>
<protein>
    <submittedName>
        <fullName evidence="2">Uncharacterized conserved protein</fullName>
    </submittedName>
</protein>